<feature type="transmembrane region" description="Helical" evidence="1">
    <location>
        <begin position="428"/>
        <end position="446"/>
    </location>
</feature>
<evidence type="ECO:0000313" key="2">
    <source>
        <dbReference type="EMBL" id="OGM02653.1"/>
    </source>
</evidence>
<protein>
    <submittedName>
        <fullName evidence="2">Uncharacterized protein</fullName>
    </submittedName>
</protein>
<evidence type="ECO:0000313" key="3">
    <source>
        <dbReference type="Proteomes" id="UP000178735"/>
    </source>
</evidence>
<feature type="transmembrane region" description="Helical" evidence="1">
    <location>
        <begin position="275"/>
        <end position="294"/>
    </location>
</feature>
<feature type="transmembrane region" description="Helical" evidence="1">
    <location>
        <begin position="66"/>
        <end position="86"/>
    </location>
</feature>
<dbReference type="AlphaFoldDB" id="A0A1F7WIL6"/>
<feature type="transmembrane region" description="Helical" evidence="1">
    <location>
        <begin position="98"/>
        <end position="117"/>
    </location>
</feature>
<feature type="transmembrane region" description="Helical" evidence="1">
    <location>
        <begin position="398"/>
        <end position="422"/>
    </location>
</feature>
<feature type="transmembrane region" description="Helical" evidence="1">
    <location>
        <begin position="531"/>
        <end position="550"/>
    </location>
</feature>
<reference evidence="2 3" key="1">
    <citation type="journal article" date="2016" name="Nat. Commun.">
        <title>Thousands of microbial genomes shed light on interconnected biogeochemical processes in an aquifer system.</title>
        <authorList>
            <person name="Anantharaman K."/>
            <person name="Brown C.T."/>
            <person name="Hug L.A."/>
            <person name="Sharon I."/>
            <person name="Castelle C.J."/>
            <person name="Probst A.J."/>
            <person name="Thomas B.C."/>
            <person name="Singh A."/>
            <person name="Wilkins M.J."/>
            <person name="Karaoz U."/>
            <person name="Brodie E.L."/>
            <person name="Williams K.H."/>
            <person name="Hubbard S.S."/>
            <person name="Banfield J.F."/>
        </authorList>
    </citation>
    <scope>NUCLEOTIDE SEQUENCE [LARGE SCALE GENOMIC DNA]</scope>
</reference>
<feature type="transmembrane region" description="Helical" evidence="1">
    <location>
        <begin position="143"/>
        <end position="160"/>
    </location>
</feature>
<feature type="transmembrane region" description="Helical" evidence="1">
    <location>
        <begin position="580"/>
        <end position="602"/>
    </location>
</feature>
<feature type="transmembrane region" description="Helical" evidence="1">
    <location>
        <begin position="505"/>
        <end position="524"/>
    </location>
</feature>
<keyword evidence="1" id="KW-1133">Transmembrane helix</keyword>
<organism evidence="2 3">
    <name type="scientific">Candidatus Wallbacteria bacterium GWC2_49_35</name>
    <dbReference type="NCBI Taxonomy" id="1817813"/>
    <lineage>
        <taxon>Bacteria</taxon>
        <taxon>Candidatus Walliibacteriota</taxon>
    </lineage>
</organism>
<feature type="transmembrane region" description="Helical" evidence="1">
    <location>
        <begin position="172"/>
        <end position="197"/>
    </location>
</feature>
<feature type="transmembrane region" description="Helical" evidence="1">
    <location>
        <begin position="36"/>
        <end position="60"/>
    </location>
</feature>
<feature type="transmembrane region" description="Helical" evidence="1">
    <location>
        <begin position="6"/>
        <end position="24"/>
    </location>
</feature>
<comment type="caution">
    <text evidence="2">The sequence shown here is derived from an EMBL/GenBank/DDBJ whole genome shotgun (WGS) entry which is preliminary data.</text>
</comment>
<feature type="transmembrane region" description="Helical" evidence="1">
    <location>
        <begin position="209"/>
        <end position="229"/>
    </location>
</feature>
<accession>A0A1F7WIL6</accession>
<sequence>MKDLYILAPLLIVILSAGLGFFVYERDTKNPRNYFFLALMCVYILINLFEIKAVMAGGAAGAKSYLIAQALPFLFLPPVVFCFGNAYNNFIRIEPEWLYWLINLPFFIVFLVLARLIENASLKLSVGVFDGGFAVHAGFPADYLVPFYALAAGFSLWPFVKGYRLRSADPAFYGETVSVFYSIAVPAAVAFGFMTYLNFFHDASYGGAFIYPLGVFPATTFLSVVLLAMSIVRHKSFNISIMFNNALIYSALAIIISGVYVVIQNFLESFFQSIFKSSAEIYGIISALIVAFLFEPLNRKLNDFINNIIDFFKSINKPIGAENEAPEARAHFSSADLKSLELAYLVFIFCFTALLFTAKLAPDLSPRTVYMISAMTLSLSALYILYRILHLPFNMIAYAALSIFFIFTHILFVSLTLGAGFYFEASGALVSLLCLISAAGLIGRIIAVRIDEIAFLIPLCLVAAFADIWSVFYGVTSELVTKKSAALDFLLLRYPTLGSGHLKQYIGISDFLFATILMGCAMNFKLNAKKTYVGVAVSFLLTFTTVVITYKGIPAIPFISLAFIIVNAPRLRINYEDIKTMFIVIFGAGAVFYMISILRRIISN</sequence>
<feature type="transmembrane region" description="Helical" evidence="1">
    <location>
        <begin position="241"/>
        <end position="263"/>
    </location>
</feature>
<keyword evidence="1" id="KW-0812">Transmembrane</keyword>
<evidence type="ECO:0000256" key="1">
    <source>
        <dbReference type="SAM" id="Phobius"/>
    </source>
</evidence>
<dbReference type="Proteomes" id="UP000178735">
    <property type="component" value="Unassembled WGS sequence"/>
</dbReference>
<gene>
    <name evidence="2" type="ORF">A2008_02295</name>
</gene>
<feature type="transmembrane region" description="Helical" evidence="1">
    <location>
        <begin position="342"/>
        <end position="362"/>
    </location>
</feature>
<feature type="transmembrane region" description="Helical" evidence="1">
    <location>
        <begin position="453"/>
        <end position="475"/>
    </location>
</feature>
<keyword evidence="1" id="KW-0472">Membrane</keyword>
<proteinExistence type="predicted"/>
<feature type="transmembrane region" description="Helical" evidence="1">
    <location>
        <begin position="368"/>
        <end position="386"/>
    </location>
</feature>
<dbReference type="EMBL" id="MGFH01000204">
    <property type="protein sequence ID" value="OGM02653.1"/>
    <property type="molecule type" value="Genomic_DNA"/>
</dbReference>
<name>A0A1F7WIL6_9BACT</name>